<dbReference type="EMBL" id="RFFG01000061">
    <property type="protein sequence ID" value="RMI39914.1"/>
    <property type="molecule type" value="Genomic_DNA"/>
</dbReference>
<dbReference type="Proteomes" id="UP000282674">
    <property type="component" value="Unassembled WGS sequence"/>
</dbReference>
<reference evidence="2 3" key="1">
    <citation type="submission" date="2018-10" db="EMBL/GenBank/DDBJ databases">
        <title>Isolation from soil.</title>
        <authorList>
            <person name="Hu J."/>
        </authorList>
    </citation>
    <scope>NUCLEOTIDE SEQUENCE [LARGE SCALE GENOMIC DNA]</scope>
    <source>
        <strain evidence="2 3">NEAU-Ht49</strain>
    </source>
</reference>
<keyword evidence="3" id="KW-1185">Reference proteome</keyword>
<accession>A0A3M2LQZ6</accession>
<proteinExistence type="predicted"/>
<dbReference type="InterPro" id="IPR011604">
    <property type="entry name" value="PDDEXK-like_dom_sf"/>
</dbReference>
<sequence>MAERPVTDLPIFKPGVYDLDAEVYHADPVAGGSLSSSGARRLLATCPARFRYELDHPRASTASMDLGTAAHRLVLGVGPELVEVEAKDWRTKAAQDERDEARARGAVPLLSKDFAAVHAMADALRRHELASALLGGPGRAEQTLIWRDGPTAVWRRALVDWLARPEPTGLMYLADYKTSESAHPAAISKAIANYGYHGQGAWYGDGVIALGLAAEVAFFLVVQEKTEPYLVTPVQLNQLALDAGRHENRKALELYARCRATDTWPAYVDGIEPVGLPGWAENRFLQEVTS</sequence>
<evidence type="ECO:0000313" key="2">
    <source>
        <dbReference type="EMBL" id="RMI39914.1"/>
    </source>
</evidence>
<gene>
    <name evidence="2" type="ORF">EBO15_28485</name>
</gene>
<dbReference type="OrthoDB" id="3292504at2"/>
<dbReference type="Gene3D" id="3.90.320.10">
    <property type="match status" value="1"/>
</dbReference>
<name>A0A3M2LQZ6_9ACTN</name>
<dbReference type="InterPro" id="IPR024432">
    <property type="entry name" value="Put_RecE_PDDEXK-like_dom"/>
</dbReference>
<comment type="caution">
    <text evidence="2">The sequence shown here is derived from an EMBL/GenBank/DDBJ whole genome shotgun (WGS) entry which is preliminary data.</text>
</comment>
<dbReference type="Pfam" id="PF12684">
    <property type="entry name" value="DUF3799"/>
    <property type="match status" value="1"/>
</dbReference>
<protein>
    <recommendedName>
        <fullName evidence="1">Putative exodeoxyribonuclease 8 PDDEXK-like domain-containing protein</fullName>
    </recommendedName>
</protein>
<organism evidence="2 3">
    <name type="scientific">Actinomadura harenae</name>
    <dbReference type="NCBI Taxonomy" id="2483351"/>
    <lineage>
        <taxon>Bacteria</taxon>
        <taxon>Bacillati</taxon>
        <taxon>Actinomycetota</taxon>
        <taxon>Actinomycetes</taxon>
        <taxon>Streptosporangiales</taxon>
        <taxon>Thermomonosporaceae</taxon>
        <taxon>Actinomadura</taxon>
    </lineage>
</organism>
<feature type="domain" description="Putative exodeoxyribonuclease 8 PDDEXK-like" evidence="1">
    <location>
        <begin position="37"/>
        <end position="272"/>
    </location>
</feature>
<evidence type="ECO:0000313" key="3">
    <source>
        <dbReference type="Proteomes" id="UP000282674"/>
    </source>
</evidence>
<evidence type="ECO:0000259" key="1">
    <source>
        <dbReference type="Pfam" id="PF12684"/>
    </source>
</evidence>
<dbReference type="AlphaFoldDB" id="A0A3M2LQZ6"/>